<dbReference type="AlphaFoldDB" id="A0A2W5MXS2"/>
<keyword evidence="6 13" id="KW-0560">Oxidoreductase</keyword>
<dbReference type="FunFam" id="3.40.50.10380:FF:000003">
    <property type="entry name" value="NADP-dependent malic enzyme"/>
    <property type="match status" value="1"/>
</dbReference>
<dbReference type="PANTHER" id="PTHR43237">
    <property type="entry name" value="NADP-DEPENDENT MALIC ENZYME"/>
    <property type="match status" value="1"/>
</dbReference>
<reference evidence="13 14" key="1">
    <citation type="submission" date="2017-08" db="EMBL/GenBank/DDBJ databases">
        <title>Infants hospitalized years apart are colonized by the same room-sourced microbial strains.</title>
        <authorList>
            <person name="Brooks B."/>
            <person name="Olm M.R."/>
            <person name="Firek B.A."/>
            <person name="Baker R."/>
            <person name="Thomas B.C."/>
            <person name="Morowitz M.J."/>
            <person name="Banfield J.F."/>
        </authorList>
    </citation>
    <scope>NUCLEOTIDE SEQUENCE [LARGE SCALE GENOMIC DNA]</scope>
    <source>
        <strain evidence="13">S2_005_002_R2_29</strain>
    </source>
</reference>
<dbReference type="GO" id="GO:0051287">
    <property type="term" value="F:NAD binding"/>
    <property type="evidence" value="ECO:0007669"/>
    <property type="project" value="InterPro"/>
</dbReference>
<dbReference type="PIRSF" id="PIRSF036684">
    <property type="entry name" value="ME_PTA"/>
    <property type="match status" value="1"/>
</dbReference>
<dbReference type="InterPro" id="IPR012188">
    <property type="entry name" value="ME_PTA"/>
</dbReference>
<sequence>MSEDNDLREAALEYHRKPTPGKISIKPTTSLQTQRDLSLAYSPGVAVPCLEIEKDPLKALDYTSRGNIVAVISNGTAVLGLGNIGALASKPVMEGKSVLFKKFANIDSFDIEIDETEIDAFVECVARMEPSFGGINLEDIKAPECFEIERRLRERMKIPVFHDDQHGTAIIVSAAFLNWLELKGRKITDVKLVANGAGASALACLTLLHELGLPKDNIIVCDRKGVVYKGRTEGMDPYKEKFANPTNARTLGDALEGADIFLGLSGPDVLKAADVAKMANAPLIMALSNPTPEIMPDEALKGKPDAIICTGRSDFPNQVNNVLCFPFIFRGALDVGATAINEAMKVACVKAIAALARREATDEVIAAYPNEVLEFGPTYMIPKPFDPRLIMELPIAVAKAAMESGVAVRPIKDWDAYREKLQQNFARSTMVMRPIFGHAKDLPKRIVYCEGEEDHVLRAIQMVLDEKIARPIVIGRRDVVTTRIKRLRLRMKEGEDFELVDPQDDPRYKSYWEAYHRIMERRGTTPAVAKLAVRTNTTIIGALMVHLGQADSIVCGCVGDFQEHMRHVVDIIGLKQGVETAAALRALLLPKGIFFICDTHVNPDPSISQISEMTLMAAEEIRRFGIIPKVALLTYSNFGSHEGGSAYKMRAATIDIKQRDPNLEIDGEMHADTALNETIRKNLMPNSTLKGEANLLIMPNLEAANISFNLLKVLGEGIPIGPMLLGVSKPSYILTPSVTARGILNVSAIASVAVQASDETLTTDNPSTNAA</sequence>
<evidence type="ECO:0000256" key="8">
    <source>
        <dbReference type="PIRSR" id="PIRSR036684-1"/>
    </source>
</evidence>
<feature type="binding site" evidence="10">
    <location>
        <position position="289"/>
    </location>
    <ligand>
        <name>a divalent metal cation</name>
        <dbReference type="ChEBI" id="CHEBI:60240"/>
    </ligand>
</feature>
<comment type="cofactor">
    <cofactor evidence="1">
        <name>Mn(2+)</name>
        <dbReference type="ChEBI" id="CHEBI:29035"/>
    </cofactor>
</comment>
<dbReference type="InterPro" id="IPR037062">
    <property type="entry name" value="Malic_N_dom_sf"/>
</dbReference>
<comment type="similarity">
    <text evidence="4">In the C-terminal section; belongs to the phosphate acetyltransferase and butyryltransferase family.</text>
</comment>
<dbReference type="FunFam" id="3.40.50.720:FF:000095">
    <property type="entry name" value="NADP-dependent malic enzyme"/>
    <property type="match status" value="1"/>
</dbReference>
<dbReference type="Pfam" id="PF00390">
    <property type="entry name" value="malic"/>
    <property type="match status" value="1"/>
</dbReference>
<accession>A0A2W5MXS2</accession>
<dbReference type="GO" id="GO:0046872">
    <property type="term" value="F:metal ion binding"/>
    <property type="evidence" value="ECO:0007669"/>
    <property type="project" value="UniProtKB-KW"/>
</dbReference>
<evidence type="ECO:0000313" key="13">
    <source>
        <dbReference type="EMBL" id="PZQ46012.1"/>
    </source>
</evidence>
<feature type="binding site" evidence="9">
    <location>
        <position position="139"/>
    </location>
    <ligand>
        <name>a divalent metal cation</name>
        <dbReference type="ChEBI" id="CHEBI:60240"/>
    </ligand>
</feature>
<evidence type="ECO:0000259" key="11">
    <source>
        <dbReference type="SMART" id="SM00919"/>
    </source>
</evidence>
<dbReference type="Gene3D" id="3.40.50.10950">
    <property type="match status" value="1"/>
</dbReference>
<evidence type="ECO:0000256" key="4">
    <source>
        <dbReference type="ARBA" id="ARBA00008756"/>
    </source>
</evidence>
<comment type="similarity">
    <text evidence="3">In the N-terminal section; belongs to the malic enzymes family.</text>
</comment>
<dbReference type="Pfam" id="PF03949">
    <property type="entry name" value="Malic_M"/>
    <property type="match status" value="1"/>
</dbReference>
<feature type="domain" description="Malic enzyme N-terminal" evidence="12">
    <location>
        <begin position="20"/>
        <end position="153"/>
    </location>
</feature>
<dbReference type="Gene3D" id="3.40.50.720">
    <property type="entry name" value="NAD(P)-binding Rossmann-like Domain"/>
    <property type="match status" value="1"/>
</dbReference>
<feature type="binding site" evidence="10">
    <location>
        <begin position="78"/>
        <end position="85"/>
    </location>
    <ligand>
        <name>NADP(+)</name>
        <dbReference type="ChEBI" id="CHEBI:58349"/>
    </ligand>
</feature>
<name>A0A2W5MXS2_9BACT</name>
<dbReference type="GO" id="GO:0006108">
    <property type="term" value="P:malate metabolic process"/>
    <property type="evidence" value="ECO:0007669"/>
    <property type="project" value="InterPro"/>
</dbReference>
<organism evidence="13 14">
    <name type="scientific">Micavibrio aeruginosavorus</name>
    <dbReference type="NCBI Taxonomy" id="349221"/>
    <lineage>
        <taxon>Bacteria</taxon>
        <taxon>Pseudomonadati</taxon>
        <taxon>Bdellovibrionota</taxon>
        <taxon>Bdellovibrionia</taxon>
        <taxon>Bdellovibrionales</taxon>
        <taxon>Pseudobdellovibrionaceae</taxon>
        <taxon>Micavibrio</taxon>
    </lineage>
</organism>
<dbReference type="InterPro" id="IPR045213">
    <property type="entry name" value="Malic_NAD-bd_bact_type"/>
</dbReference>
<dbReference type="Pfam" id="PF01515">
    <property type="entry name" value="PTA_PTB"/>
    <property type="match status" value="1"/>
</dbReference>
<dbReference type="GO" id="GO:0004473">
    <property type="term" value="F:malate dehydrogenase (decarboxylating) (NADP+) activity"/>
    <property type="evidence" value="ECO:0007669"/>
    <property type="project" value="UniProtKB-EC"/>
</dbReference>
<feature type="domain" description="Malic enzyme NAD-binding" evidence="11">
    <location>
        <begin position="165"/>
        <end position="402"/>
    </location>
</feature>
<keyword evidence="5 9" id="KW-0479">Metal-binding</keyword>
<proteinExistence type="inferred from homology"/>
<dbReference type="Gene3D" id="3.40.50.10380">
    <property type="entry name" value="Malic enzyme, N-terminal domain"/>
    <property type="match status" value="1"/>
</dbReference>
<dbReference type="InterPro" id="IPR046346">
    <property type="entry name" value="Aminoacid_DH-like_N_sf"/>
</dbReference>
<dbReference type="InterPro" id="IPR051674">
    <property type="entry name" value="Malate_Decarboxylase"/>
</dbReference>
<dbReference type="GO" id="GO:0016746">
    <property type="term" value="F:acyltransferase activity"/>
    <property type="evidence" value="ECO:0007669"/>
    <property type="project" value="InterPro"/>
</dbReference>
<dbReference type="InterPro" id="IPR042113">
    <property type="entry name" value="P_AcTrfase_dom1"/>
</dbReference>
<feature type="binding site" evidence="10">
    <location>
        <position position="164"/>
    </location>
    <ligand>
        <name>a divalent metal cation</name>
        <dbReference type="ChEBI" id="CHEBI:60240"/>
    </ligand>
</feature>
<keyword evidence="10" id="KW-0521">NADP</keyword>
<evidence type="ECO:0000256" key="7">
    <source>
        <dbReference type="ARBA" id="ARBA00023268"/>
    </source>
</evidence>
<dbReference type="Proteomes" id="UP000249417">
    <property type="component" value="Unassembled WGS sequence"/>
</dbReference>
<comment type="caution">
    <text evidence="13">The sequence shown here is derived from an EMBL/GenBank/DDBJ whole genome shotgun (WGS) entry which is preliminary data.</text>
</comment>
<dbReference type="SUPFAM" id="SSF53659">
    <property type="entry name" value="Isocitrate/Isopropylmalate dehydrogenase-like"/>
    <property type="match status" value="1"/>
</dbReference>
<evidence type="ECO:0000256" key="5">
    <source>
        <dbReference type="ARBA" id="ARBA00022723"/>
    </source>
</evidence>
<evidence type="ECO:0000256" key="2">
    <source>
        <dbReference type="ARBA" id="ARBA00001946"/>
    </source>
</evidence>
<dbReference type="PANTHER" id="PTHR43237:SF4">
    <property type="entry name" value="NADP-DEPENDENT MALIC ENZYME"/>
    <property type="match status" value="1"/>
</dbReference>
<dbReference type="InterPro" id="IPR042112">
    <property type="entry name" value="P_AcTrfase_dom2"/>
</dbReference>
<dbReference type="SMART" id="SM00919">
    <property type="entry name" value="Malic_M"/>
    <property type="match status" value="1"/>
</dbReference>
<dbReference type="SUPFAM" id="SSF51735">
    <property type="entry name" value="NAD(P)-binding Rossmann-fold domains"/>
    <property type="match status" value="1"/>
</dbReference>
<dbReference type="EC" id="1.1.1.40" evidence="13"/>
<feature type="binding site" evidence="9">
    <location>
        <position position="138"/>
    </location>
    <ligand>
        <name>a divalent metal cation</name>
        <dbReference type="ChEBI" id="CHEBI:60240"/>
    </ligand>
</feature>
<evidence type="ECO:0000256" key="3">
    <source>
        <dbReference type="ARBA" id="ARBA00007686"/>
    </source>
</evidence>
<dbReference type="InterPro" id="IPR012302">
    <property type="entry name" value="Malic_NAD-bd"/>
</dbReference>
<evidence type="ECO:0000256" key="1">
    <source>
        <dbReference type="ARBA" id="ARBA00001936"/>
    </source>
</evidence>
<dbReference type="EMBL" id="QFQB01000034">
    <property type="protein sequence ID" value="PZQ46012.1"/>
    <property type="molecule type" value="Genomic_DNA"/>
</dbReference>
<feature type="active site" description="Proton acceptor" evidence="8">
    <location>
        <position position="96"/>
    </location>
</feature>
<dbReference type="Gene3D" id="3.40.50.10750">
    <property type="entry name" value="Isocitrate/Isopropylmalate dehydrogenase-like"/>
    <property type="match status" value="1"/>
</dbReference>
<dbReference type="SMART" id="SM01274">
    <property type="entry name" value="malic"/>
    <property type="match status" value="1"/>
</dbReference>
<evidence type="ECO:0000256" key="9">
    <source>
        <dbReference type="PIRSR" id="PIRSR036684-2"/>
    </source>
</evidence>
<gene>
    <name evidence="13" type="ORF">DI551_05965</name>
</gene>
<dbReference type="InterPro" id="IPR012301">
    <property type="entry name" value="Malic_N_dom"/>
</dbReference>
<comment type="cofactor">
    <cofactor evidence="2">
        <name>Mg(2+)</name>
        <dbReference type="ChEBI" id="CHEBI:18420"/>
    </cofactor>
</comment>
<dbReference type="CDD" id="cd05311">
    <property type="entry name" value="NAD_bind_2_malic_enz"/>
    <property type="match status" value="1"/>
</dbReference>
<evidence type="ECO:0000259" key="12">
    <source>
        <dbReference type="SMART" id="SM01274"/>
    </source>
</evidence>
<evidence type="ECO:0000256" key="10">
    <source>
        <dbReference type="PIRSR" id="PIRSR036684-3"/>
    </source>
</evidence>
<evidence type="ECO:0000313" key="14">
    <source>
        <dbReference type="Proteomes" id="UP000249417"/>
    </source>
</evidence>
<protein>
    <submittedName>
        <fullName evidence="13">NADP-dependent malic enzyme</fullName>
        <ecNumber evidence="13">1.1.1.40</ecNumber>
    </submittedName>
</protein>
<dbReference type="SUPFAM" id="SSF53223">
    <property type="entry name" value="Aminoacid dehydrogenase-like, N-terminal domain"/>
    <property type="match status" value="1"/>
</dbReference>
<dbReference type="InterPro" id="IPR002505">
    <property type="entry name" value="PTA_PTB"/>
</dbReference>
<evidence type="ECO:0000256" key="6">
    <source>
        <dbReference type="ARBA" id="ARBA00023002"/>
    </source>
</evidence>
<dbReference type="InterPro" id="IPR036291">
    <property type="entry name" value="NAD(P)-bd_dom_sf"/>
</dbReference>
<keyword evidence="7" id="KW-0511">Multifunctional enzyme</keyword>